<dbReference type="AlphaFoldDB" id="A0AAN1SIM5"/>
<dbReference type="RefSeq" id="WP_014125171.1">
    <property type="nucleotide sequence ID" value="NC_016052.1"/>
</dbReference>
<dbReference type="EMBL" id="AP012046">
    <property type="protein sequence ID" value="BAK95129.1"/>
    <property type="molecule type" value="Genomic_DNA"/>
</dbReference>
<dbReference type="InterPro" id="IPR008964">
    <property type="entry name" value="Invasin/intimin_cell_adhesion"/>
</dbReference>
<evidence type="ECO:0000313" key="4">
    <source>
        <dbReference type="Proteomes" id="UP000002663"/>
    </source>
</evidence>
<dbReference type="Pfam" id="PF02368">
    <property type="entry name" value="Big_2"/>
    <property type="match status" value="1"/>
</dbReference>
<feature type="compositionally biased region" description="Acidic residues" evidence="1">
    <location>
        <begin position="148"/>
        <end position="169"/>
    </location>
</feature>
<evidence type="ECO:0000256" key="1">
    <source>
        <dbReference type="SAM" id="MobiDB-lite"/>
    </source>
</evidence>
<dbReference type="Proteomes" id="UP000002663">
    <property type="component" value="Chromosome"/>
</dbReference>
<dbReference type="SUPFAM" id="SSF49373">
    <property type="entry name" value="Invasin/intimin cell-adhesion fragments"/>
    <property type="match status" value="1"/>
</dbReference>
<evidence type="ECO:0000259" key="2">
    <source>
        <dbReference type="SMART" id="SM00635"/>
    </source>
</evidence>
<dbReference type="SMART" id="SM00635">
    <property type="entry name" value="BID_2"/>
    <property type="match status" value="1"/>
</dbReference>
<dbReference type="InterPro" id="IPR003343">
    <property type="entry name" value="Big_2"/>
</dbReference>
<feature type="domain" description="BIG2" evidence="2">
    <location>
        <begin position="67"/>
        <end position="144"/>
    </location>
</feature>
<dbReference type="KEGG" id="thl:TEH_18020"/>
<evidence type="ECO:0000313" key="3">
    <source>
        <dbReference type="EMBL" id="BAK95129.1"/>
    </source>
</evidence>
<dbReference type="Gene3D" id="2.60.40.1080">
    <property type="match status" value="1"/>
</dbReference>
<organism evidence="3 4">
    <name type="scientific">Tetragenococcus halophilus (strain DSM 20338 / JCM 20259 / NCIMB 9735 / NBRC 12172)</name>
    <name type="common">Pediococcus halophilus</name>
    <dbReference type="NCBI Taxonomy" id="945021"/>
    <lineage>
        <taxon>Bacteria</taxon>
        <taxon>Bacillati</taxon>
        <taxon>Bacillota</taxon>
        <taxon>Bacilli</taxon>
        <taxon>Lactobacillales</taxon>
        <taxon>Enterococcaceae</taxon>
        <taxon>Tetragenococcus</taxon>
    </lineage>
</organism>
<protein>
    <recommendedName>
        <fullName evidence="2">BIG2 domain-containing protein</fullName>
    </recommendedName>
</protein>
<name>A0AAN1SIM5_TETHN</name>
<proteinExistence type="predicted"/>
<sequence>MADVLNVYKDDELVKSSESADGKAKVNIDGLDANTSYASGTYQVARESENGKSEKVDVPAFKTKPIAVTGISLDKESITMNVGDTETIKATIAPSTATDKGVSYGSSNRAIATVDSNGKVTAVAPGTANIEATSNDGGKKSTCAVTVEEQEPENVEVDPNEEDADVSAE</sequence>
<gene>
    <name evidence="3" type="ordered locus">TEH_18020</name>
</gene>
<accession>A0AAN1SIM5</accession>
<reference evidence="3 4" key="1">
    <citation type="submission" date="2011-01" db="EMBL/GenBank/DDBJ databases">
        <title>Whole genome sequence of Tetragenococcus halophilus NBRC 12172.</title>
        <authorList>
            <person name="Nakazawa H."/>
            <person name="Omata S."/>
            <person name="Koga C."/>
            <person name="Watanabe Y."/>
            <person name="Katano Y."/>
            <person name="Ito N."/>
            <person name="Tsukatani N."/>
            <person name="Ankai A."/>
            <person name="Oguchi A."/>
            <person name="Fukui S."/>
            <person name="Yashiro I."/>
            <person name="Kamata S."/>
            <person name="Hashimoto Y."/>
            <person name="Yamazaki J."/>
            <person name="Taguchi H."/>
            <person name="Tanaka A."/>
            <person name="Koyama T."/>
            <person name="Ichige A."/>
            <person name="Hanya Y."/>
            <person name="Tanikawa S."/>
            <person name="Yamazaki S."/>
            <person name="Fujita N."/>
        </authorList>
    </citation>
    <scope>NUCLEOTIDE SEQUENCE [LARGE SCALE GENOMIC DNA]</scope>
    <source>
        <strain evidence="4">DSM 20338 / JCM 20259 / NCIMB 9735 / NBRC 12172</strain>
    </source>
</reference>
<feature type="region of interest" description="Disordered" evidence="1">
    <location>
        <begin position="129"/>
        <end position="169"/>
    </location>
</feature>